<keyword evidence="1 7" id="KW-0963">Cytoplasm</keyword>
<dbReference type="GO" id="GO:0006289">
    <property type="term" value="P:nucleotide-excision repair"/>
    <property type="evidence" value="ECO:0007669"/>
    <property type="project" value="UniProtKB-UniRule"/>
</dbReference>
<evidence type="ECO:0000256" key="4">
    <source>
        <dbReference type="ARBA" id="ARBA00022881"/>
    </source>
</evidence>
<feature type="domain" description="UvrC family homology region profile" evidence="10">
    <location>
        <begin position="278"/>
        <end position="449"/>
    </location>
</feature>
<keyword evidence="6 7" id="KW-0742">SOS response</keyword>
<comment type="similarity">
    <text evidence="7">Belongs to the UvrC family.</text>
</comment>
<dbReference type="Pfam" id="PF08459">
    <property type="entry name" value="UvrC_RNaseH_dom"/>
    <property type="match status" value="1"/>
</dbReference>
<dbReference type="NCBIfam" id="TIGR00194">
    <property type="entry name" value="uvrC"/>
    <property type="match status" value="1"/>
</dbReference>
<accession>A0A520KWG5</accession>
<dbReference type="CDD" id="cd10434">
    <property type="entry name" value="GIY-YIG_UvrC_Cho"/>
    <property type="match status" value="1"/>
</dbReference>
<evidence type="ECO:0000256" key="1">
    <source>
        <dbReference type="ARBA" id="ARBA00022490"/>
    </source>
</evidence>
<dbReference type="PROSITE" id="PS50164">
    <property type="entry name" value="GIY_YIG"/>
    <property type="match status" value="1"/>
</dbReference>
<reference evidence="11 12" key="1">
    <citation type="journal article" date="2019" name="Nat. Microbiol.">
        <title>Wide diversity of methane and short-chain alkane metabolisms in uncultured archaea.</title>
        <authorList>
            <person name="Borrel G."/>
            <person name="Adam P.S."/>
            <person name="McKay L.J."/>
            <person name="Chen L.X."/>
            <person name="Sierra-Garcia I.N."/>
            <person name="Sieber C.M."/>
            <person name="Letourneur Q."/>
            <person name="Ghozlane A."/>
            <person name="Andersen G.L."/>
            <person name="Li W.J."/>
            <person name="Hallam S.J."/>
            <person name="Muyzer G."/>
            <person name="de Oliveira V.M."/>
            <person name="Inskeep W.P."/>
            <person name="Banfield J.F."/>
            <person name="Gribaldo S."/>
        </authorList>
    </citation>
    <scope>NUCLEOTIDE SEQUENCE [LARGE SCALE GENOMIC DNA]</scope>
    <source>
        <strain evidence="11">NM1b</strain>
    </source>
</reference>
<dbReference type="GO" id="GO:0009381">
    <property type="term" value="F:excinuclease ABC activity"/>
    <property type="evidence" value="ECO:0007669"/>
    <property type="project" value="UniProtKB-UniRule"/>
</dbReference>
<dbReference type="InterPro" id="IPR038476">
    <property type="entry name" value="UvrC_RNase_H_dom_sf"/>
</dbReference>
<evidence type="ECO:0000313" key="12">
    <source>
        <dbReference type="Proteomes" id="UP000320766"/>
    </source>
</evidence>
<dbReference type="Pfam" id="PF22920">
    <property type="entry name" value="UvrC_RNaseH"/>
    <property type="match status" value="1"/>
</dbReference>
<evidence type="ECO:0000313" key="11">
    <source>
        <dbReference type="EMBL" id="RZN67804.1"/>
    </source>
</evidence>
<dbReference type="InterPro" id="IPR001943">
    <property type="entry name" value="UVR_dom"/>
</dbReference>
<dbReference type="InterPro" id="IPR047296">
    <property type="entry name" value="GIY-YIG_UvrC_Cho"/>
</dbReference>
<comment type="function">
    <text evidence="7">The UvrABC repair system catalyzes the recognition and processing of DNA lesions. UvrC both incises the 5' and 3' sides of the lesion. The N-terminal half is responsible for the 3' incision and the C-terminal half is responsible for the 5' incision.</text>
</comment>
<dbReference type="InterPro" id="IPR004791">
    <property type="entry name" value="UvrC"/>
</dbReference>
<dbReference type="Gene3D" id="4.10.860.10">
    <property type="entry name" value="UVR domain"/>
    <property type="match status" value="1"/>
</dbReference>
<name>A0A520KWG5_9EURY</name>
<dbReference type="GO" id="GO:0009380">
    <property type="term" value="C:excinuclease repair complex"/>
    <property type="evidence" value="ECO:0007669"/>
    <property type="project" value="InterPro"/>
</dbReference>
<dbReference type="Gene3D" id="3.30.420.340">
    <property type="entry name" value="UvrC, RNAse H endonuclease domain"/>
    <property type="match status" value="1"/>
</dbReference>
<dbReference type="PANTHER" id="PTHR30562">
    <property type="entry name" value="UVRC/OXIDOREDUCTASE"/>
    <property type="match status" value="1"/>
</dbReference>
<evidence type="ECO:0000259" key="8">
    <source>
        <dbReference type="PROSITE" id="PS50151"/>
    </source>
</evidence>
<evidence type="ECO:0000256" key="3">
    <source>
        <dbReference type="ARBA" id="ARBA00022769"/>
    </source>
</evidence>
<evidence type="ECO:0000256" key="2">
    <source>
        <dbReference type="ARBA" id="ARBA00022763"/>
    </source>
</evidence>
<dbReference type="EMBL" id="RXIL01000128">
    <property type="protein sequence ID" value="RZN67804.1"/>
    <property type="molecule type" value="Genomic_DNA"/>
</dbReference>
<dbReference type="GO" id="GO:0005737">
    <property type="term" value="C:cytoplasm"/>
    <property type="evidence" value="ECO:0007669"/>
    <property type="project" value="UniProtKB-SubCell"/>
</dbReference>
<keyword evidence="5 7" id="KW-0234">DNA repair</keyword>
<proteinExistence type="inferred from homology"/>
<feature type="domain" description="GIY-YIG" evidence="9">
    <location>
        <begin position="9"/>
        <end position="87"/>
    </location>
</feature>
<organism evidence="11 12">
    <name type="scientific">Candidatus Methanolliviera hydrocarbonicum</name>
    <dbReference type="NCBI Taxonomy" id="2491085"/>
    <lineage>
        <taxon>Archaea</taxon>
        <taxon>Methanobacteriati</taxon>
        <taxon>Methanobacteriota</taxon>
        <taxon>Candidatus Methanoliparia</taxon>
        <taxon>Candidatus Methanoliparales</taxon>
        <taxon>Candidatus Methanollivieraceae</taxon>
        <taxon>Candidatus Methanolliviera</taxon>
    </lineage>
</organism>
<evidence type="ECO:0000256" key="5">
    <source>
        <dbReference type="ARBA" id="ARBA00023204"/>
    </source>
</evidence>
<dbReference type="Gene3D" id="3.40.1440.10">
    <property type="entry name" value="GIY-YIG endonuclease"/>
    <property type="match status" value="1"/>
</dbReference>
<dbReference type="PROSITE" id="PS50165">
    <property type="entry name" value="UVRC"/>
    <property type="match status" value="1"/>
</dbReference>
<keyword evidence="3 7" id="KW-0228">DNA excision</keyword>
<evidence type="ECO:0000256" key="7">
    <source>
        <dbReference type="HAMAP-Rule" id="MF_00203"/>
    </source>
</evidence>
<dbReference type="GO" id="GO:0009432">
    <property type="term" value="P:SOS response"/>
    <property type="evidence" value="ECO:0007669"/>
    <property type="project" value="UniProtKB-UniRule"/>
</dbReference>
<evidence type="ECO:0000259" key="9">
    <source>
        <dbReference type="PROSITE" id="PS50164"/>
    </source>
</evidence>
<dbReference type="Pfam" id="PF01541">
    <property type="entry name" value="GIY-YIG"/>
    <property type="match status" value="1"/>
</dbReference>
<dbReference type="InterPro" id="IPR050066">
    <property type="entry name" value="UvrABC_protein_C"/>
</dbReference>
<dbReference type="SMART" id="SM00465">
    <property type="entry name" value="GIYc"/>
    <property type="match status" value="1"/>
</dbReference>
<keyword evidence="2 7" id="KW-0227">DNA damage</keyword>
<dbReference type="AlphaFoldDB" id="A0A520KWG5"/>
<gene>
    <name evidence="7" type="primary">uvrC</name>
    <name evidence="11" type="ORF">EF807_07040</name>
</gene>
<dbReference type="InterPro" id="IPR001162">
    <property type="entry name" value="UvrC_RNase_H_dom"/>
</dbReference>
<evidence type="ECO:0000256" key="6">
    <source>
        <dbReference type="ARBA" id="ARBA00023236"/>
    </source>
</evidence>
<feature type="domain" description="UVR" evidence="8">
    <location>
        <begin position="191"/>
        <end position="226"/>
    </location>
</feature>
<dbReference type="InterPro" id="IPR036876">
    <property type="entry name" value="UVR_dom_sf"/>
</dbReference>
<dbReference type="PROSITE" id="PS50151">
    <property type="entry name" value="UVR"/>
    <property type="match status" value="1"/>
</dbReference>
<dbReference type="InterPro" id="IPR000305">
    <property type="entry name" value="GIY-YIG_endonuc"/>
</dbReference>
<dbReference type="Proteomes" id="UP000320766">
    <property type="component" value="Unassembled WGS sequence"/>
</dbReference>
<dbReference type="InterPro" id="IPR035901">
    <property type="entry name" value="GIY-YIG_endonuc_sf"/>
</dbReference>
<comment type="caution">
    <text evidence="11">The sequence shown here is derived from an EMBL/GenBank/DDBJ whole genome shotgun (WGS) entry which is preliminary data.</text>
</comment>
<dbReference type="GO" id="GO:0003677">
    <property type="term" value="F:DNA binding"/>
    <property type="evidence" value="ECO:0007669"/>
    <property type="project" value="UniProtKB-UniRule"/>
</dbReference>
<keyword evidence="4 7" id="KW-0267">Excision nuclease</keyword>
<dbReference type="FunFam" id="3.40.1440.10:FF:000001">
    <property type="entry name" value="UvrABC system protein C"/>
    <property type="match status" value="1"/>
</dbReference>
<dbReference type="HAMAP" id="MF_00203">
    <property type="entry name" value="UvrC"/>
    <property type="match status" value="1"/>
</dbReference>
<protein>
    <recommendedName>
        <fullName evidence="7">UvrABC system protein C</fullName>
        <shortName evidence="7">Protein UvrC</shortName>
    </recommendedName>
    <alternativeName>
        <fullName evidence="7">Excinuclease ABC subunit C</fullName>
    </alternativeName>
</protein>
<comment type="subcellular location">
    <subcellularLocation>
        <location evidence="7">Cytoplasm</location>
    </subcellularLocation>
</comment>
<dbReference type="SUPFAM" id="SSF82771">
    <property type="entry name" value="GIY-YIG endonuclease"/>
    <property type="match status" value="1"/>
</dbReference>
<dbReference type="Pfam" id="PF02151">
    <property type="entry name" value="UVR"/>
    <property type="match status" value="1"/>
</dbReference>
<dbReference type="FunFam" id="3.30.420.340:FF:000001">
    <property type="entry name" value="UvrABC system protein C"/>
    <property type="match status" value="1"/>
</dbReference>
<dbReference type="PANTHER" id="PTHR30562:SF1">
    <property type="entry name" value="UVRABC SYSTEM PROTEIN C"/>
    <property type="match status" value="1"/>
</dbReference>
<dbReference type="SUPFAM" id="SSF46600">
    <property type="entry name" value="C-terminal UvrC-binding domain of UvrB"/>
    <property type="match status" value="1"/>
</dbReference>
<comment type="subunit">
    <text evidence="7">Interacts with UvrB in an incision complex.</text>
</comment>
<sequence length="516" mass="59962">MIYLPELPEDPGCYLFSNAAGEIIYIGKAKNLKKRITSYFQRGEHDQKTEALLQRVASVDFIITETEVEALILENTLIKKHQPKYNINLKDAKNYAFIQITDDEFPRIGIARRVEGNGTFFGPFVSAKERDYLLSVVKKTFYLRSCRRLPKRPCLRYHIGSCSAPCIGKIKREDYLKEVRRAESVLRGKTDELIRSLHDEMLKKSANQEFERAMELREQIAAVEHLAERQKMKRQKRYNEDIINYVISDGKVYLMLFNVYKGTLEGKQEFVFDEDDDFIEEFLVQYYSEHEPPSELILPKGVNDALIAFLSRRKERKVRITIPRRGDKKKLLDLVGKNVEIGFFGDRLKLKELEKALMLPEPPEIIECFDISHLSGTSMVGSMVQFRNGKPDKRNYRKFKIRSVDWIDDFAAIAEVVRRRYSRLLREGGEFPDLIIIDGGKGQLSSALEELEKLGIKIPLIAIAKREEEIYVPRVSSPLLLKKGDKTSLFIQEIRDEAHRFAIAYNRLLRKKKVVR</sequence>
<evidence type="ECO:0000259" key="10">
    <source>
        <dbReference type="PROSITE" id="PS50165"/>
    </source>
</evidence>